<dbReference type="InterPro" id="IPR002201">
    <property type="entry name" value="Glyco_trans_9"/>
</dbReference>
<keyword evidence="2 4" id="KW-0808">Transferase</keyword>
<accession>A0A6M3K5D3</accession>
<reference evidence="4" key="1">
    <citation type="submission" date="2020-03" db="EMBL/GenBank/DDBJ databases">
        <title>The deep terrestrial virosphere.</title>
        <authorList>
            <person name="Holmfeldt K."/>
            <person name="Nilsson E."/>
            <person name="Simone D."/>
            <person name="Lopez-Fernandez M."/>
            <person name="Wu X."/>
            <person name="de Brujin I."/>
            <person name="Lundin D."/>
            <person name="Andersson A."/>
            <person name="Bertilsson S."/>
            <person name="Dopson M."/>
        </authorList>
    </citation>
    <scope>NUCLEOTIDE SEQUENCE</scope>
    <source>
        <strain evidence="4">MM415A01320</strain>
        <strain evidence="3">MM415B01131</strain>
    </source>
</reference>
<dbReference type="SUPFAM" id="SSF53756">
    <property type="entry name" value="UDP-Glycosyltransferase/glycogen phosphorylase"/>
    <property type="match status" value="2"/>
</dbReference>
<dbReference type="CDD" id="cd03789">
    <property type="entry name" value="GT9_LPS_heptosyltransferase"/>
    <property type="match status" value="1"/>
</dbReference>
<evidence type="ECO:0000256" key="2">
    <source>
        <dbReference type="ARBA" id="ARBA00022679"/>
    </source>
</evidence>
<dbReference type="InterPro" id="IPR051199">
    <property type="entry name" value="LPS_LOS_Heptosyltrfase"/>
</dbReference>
<evidence type="ECO:0000256" key="1">
    <source>
        <dbReference type="ARBA" id="ARBA00022676"/>
    </source>
</evidence>
<dbReference type="GO" id="GO:0009244">
    <property type="term" value="P:lipopolysaccharide core region biosynthetic process"/>
    <property type="evidence" value="ECO:0007669"/>
    <property type="project" value="TreeGrafter"/>
</dbReference>
<dbReference type="Gene3D" id="3.40.50.2000">
    <property type="entry name" value="Glycogen Phosphorylase B"/>
    <property type="match status" value="3"/>
</dbReference>
<dbReference type="EMBL" id="MT141404">
    <property type="protein sequence ID" value="QJA60309.1"/>
    <property type="molecule type" value="Genomic_DNA"/>
</dbReference>
<proteinExistence type="predicted"/>
<dbReference type="PANTHER" id="PTHR30160">
    <property type="entry name" value="TETRAACYLDISACCHARIDE 4'-KINASE-RELATED"/>
    <property type="match status" value="1"/>
</dbReference>
<dbReference type="EMBL" id="MT142279">
    <property type="protein sequence ID" value="QJA77364.1"/>
    <property type="molecule type" value="Genomic_DNA"/>
</dbReference>
<organism evidence="4">
    <name type="scientific">viral metagenome</name>
    <dbReference type="NCBI Taxonomy" id="1070528"/>
    <lineage>
        <taxon>unclassified sequences</taxon>
        <taxon>metagenomes</taxon>
        <taxon>organismal metagenomes</taxon>
    </lineage>
</organism>
<dbReference type="Pfam" id="PF13692">
    <property type="entry name" value="Glyco_trans_1_4"/>
    <property type="match status" value="1"/>
</dbReference>
<dbReference type="AlphaFoldDB" id="A0A6M3K5D3"/>
<keyword evidence="1" id="KW-0328">Glycosyltransferase</keyword>
<gene>
    <name evidence="4" type="ORF">MM415A01320_0012</name>
    <name evidence="3" type="ORF">MM415B01131_0010</name>
</gene>
<dbReference type="GO" id="GO:0008713">
    <property type="term" value="F:ADP-heptose-lipopolysaccharide heptosyltransferase activity"/>
    <property type="evidence" value="ECO:0007669"/>
    <property type="project" value="TreeGrafter"/>
</dbReference>
<evidence type="ECO:0000313" key="4">
    <source>
        <dbReference type="EMBL" id="QJA77364.1"/>
    </source>
</evidence>
<dbReference type="CDD" id="cd03801">
    <property type="entry name" value="GT4_PimA-like"/>
    <property type="match status" value="1"/>
</dbReference>
<name>A0A6M3K5D3_9ZZZZ</name>
<evidence type="ECO:0000313" key="3">
    <source>
        <dbReference type="EMBL" id="QJA60309.1"/>
    </source>
</evidence>
<protein>
    <submittedName>
        <fullName evidence="4">Putative glycosyltransferase</fullName>
    </submittedName>
</protein>
<dbReference type="Pfam" id="PF01075">
    <property type="entry name" value="Glyco_transf_9"/>
    <property type="match status" value="1"/>
</dbReference>
<sequence length="711" mass="79737">MKNVLLVGDHPFATSGNAGMLHAILSKVDTGKFNVSCFALDTPYVDPLPIISQLLPFSLFTQPFGSDVAGNLLHILNKSNIHALVIVGLDIWYFKPVLQEIAAVCEKKDIRWAAIFPYDLQSVRKDWVDWINLHHFPCVYSKYGERLLKPHVKNIRYFRPPLHVDDVWKPMEPVARNNARRRLFPTVPDDAVLFGFIGNNQFRKDPQGLIKAFSIARNKNSNIRLFMHTDFDPSPTRMGIFNLSQYAIDCGVQSGDILKKSRQGGVYKVYDMPILYNCFDVLINCTIQEGLSWTPLEAMLCGVPVIASNSTAHIELIKGAGGLVSCEEPAFVPVETEYGKSYIDAKKCRPEDIASAMLTIADSVTLRKKMRQKGLKRAGAWLAGTSDINRLLGDMFMPRKAKELKIVASKVEKNAVLFVQHSAAGDVFMTTRCFKGIKERYAGQELHYMTMPQYVDILKGNPYIDKVISWNDNVPRFYPKVLNPHGERIAPGHWGRNCNTILSDFYWKILDVVPDDFFIEKKQPLRIKVKDGLITFFEEKKDGVLIPKISSILPICILHTTGGDPKFRTYKYMADVAKGLQGRYLTVQLGSSGDFWAGADVDLRGKLSFRQSAWVVSKARLAVTVDSFMSHLCGALGVSQVCLFGSGNYFVVKPNQVQGELVCMSPDYVRHCPGLGPCSASIRTCSAPCTGRHDPKDILKAIQEIENKWIN</sequence>
<dbReference type="GO" id="GO:0005829">
    <property type="term" value="C:cytosol"/>
    <property type="evidence" value="ECO:0007669"/>
    <property type="project" value="TreeGrafter"/>
</dbReference>